<accession>A0A5J5IBP9</accession>
<keyword evidence="1" id="KW-0812">Transmembrane</keyword>
<keyword evidence="1" id="KW-1133">Transmembrane helix</keyword>
<proteinExistence type="predicted"/>
<reference evidence="2 3" key="1">
    <citation type="submission" date="2019-09" db="EMBL/GenBank/DDBJ databases">
        <title>Draft genome sequence of Ginsengibacter sp. BR5-29.</title>
        <authorList>
            <person name="Im W.-T."/>
        </authorList>
    </citation>
    <scope>NUCLEOTIDE SEQUENCE [LARGE SCALE GENOMIC DNA]</scope>
    <source>
        <strain evidence="2 3">BR5-29</strain>
    </source>
</reference>
<sequence length="120" mass="13073">MKFIVSIILTALLSFCACLFFPWWSIAVVAFLVAALIPQAPLVSFISGFIALFLLWGSLSFWISTNNDHILAHRVSLLIFKVDNPFLLIIVTALIGALVGGFAALTAGYIRPSGFAQSRK</sequence>
<name>A0A5J5IBP9_9BACT</name>
<organism evidence="2 3">
    <name type="scientific">Ginsengibacter hankyongi</name>
    <dbReference type="NCBI Taxonomy" id="2607284"/>
    <lineage>
        <taxon>Bacteria</taxon>
        <taxon>Pseudomonadati</taxon>
        <taxon>Bacteroidota</taxon>
        <taxon>Chitinophagia</taxon>
        <taxon>Chitinophagales</taxon>
        <taxon>Chitinophagaceae</taxon>
        <taxon>Ginsengibacter</taxon>
    </lineage>
</organism>
<keyword evidence="1" id="KW-0472">Membrane</keyword>
<evidence type="ECO:0000313" key="3">
    <source>
        <dbReference type="Proteomes" id="UP000326903"/>
    </source>
</evidence>
<dbReference type="Proteomes" id="UP000326903">
    <property type="component" value="Unassembled WGS sequence"/>
</dbReference>
<feature type="transmembrane region" description="Helical" evidence="1">
    <location>
        <begin position="43"/>
        <end position="65"/>
    </location>
</feature>
<dbReference type="RefSeq" id="WP_150417002.1">
    <property type="nucleotide sequence ID" value="NZ_VYQF01000013.1"/>
</dbReference>
<dbReference type="PROSITE" id="PS51257">
    <property type="entry name" value="PROKAR_LIPOPROTEIN"/>
    <property type="match status" value="1"/>
</dbReference>
<dbReference type="EMBL" id="VYQF01000013">
    <property type="protein sequence ID" value="KAA9034630.1"/>
    <property type="molecule type" value="Genomic_DNA"/>
</dbReference>
<keyword evidence="3" id="KW-1185">Reference proteome</keyword>
<feature type="transmembrane region" description="Helical" evidence="1">
    <location>
        <begin position="86"/>
        <end position="110"/>
    </location>
</feature>
<dbReference type="AlphaFoldDB" id="A0A5J5IBP9"/>
<evidence type="ECO:0000256" key="1">
    <source>
        <dbReference type="SAM" id="Phobius"/>
    </source>
</evidence>
<comment type="caution">
    <text evidence="2">The sequence shown here is derived from an EMBL/GenBank/DDBJ whole genome shotgun (WGS) entry which is preliminary data.</text>
</comment>
<protein>
    <submittedName>
        <fullName evidence="2">Uncharacterized protein</fullName>
    </submittedName>
</protein>
<evidence type="ECO:0000313" key="2">
    <source>
        <dbReference type="EMBL" id="KAA9034630.1"/>
    </source>
</evidence>
<gene>
    <name evidence="2" type="ORF">FW778_21710</name>
</gene>
<feature type="transmembrane region" description="Helical" evidence="1">
    <location>
        <begin position="7"/>
        <end position="37"/>
    </location>
</feature>